<keyword evidence="1" id="KW-0472">Membrane</keyword>
<reference evidence="2 3" key="1">
    <citation type="submission" date="2019-08" db="EMBL/GenBank/DDBJ databases">
        <authorList>
            <person name="Dong K."/>
        </authorList>
    </citation>
    <scope>NUCLEOTIDE SEQUENCE [LARGE SCALE GENOMIC DNA]</scope>
    <source>
        <strain evidence="2 3">M4-8</strain>
    </source>
</reference>
<proteinExistence type="predicted"/>
<dbReference type="Proteomes" id="UP000321196">
    <property type="component" value="Unassembled WGS sequence"/>
</dbReference>
<sequence>MTTTRAPQSTSTQSSNGGEVVTVVSFVIAFAFFIGGMFLLGRSVSVTGAEFWVFAAGIVSCAFAYVIPMHILRLFDGA</sequence>
<keyword evidence="1" id="KW-0812">Transmembrane</keyword>
<dbReference type="EMBL" id="VRSW01000002">
    <property type="protein sequence ID" value="TXK04502.1"/>
    <property type="molecule type" value="Genomic_DNA"/>
</dbReference>
<dbReference type="AlphaFoldDB" id="A0A5C8HLM8"/>
<dbReference type="RefSeq" id="WP_147825637.1">
    <property type="nucleotide sequence ID" value="NZ_BAAARG010000002.1"/>
</dbReference>
<protein>
    <submittedName>
        <fullName evidence="2">Uncharacterized protein</fullName>
    </submittedName>
</protein>
<keyword evidence="3" id="KW-1185">Reference proteome</keyword>
<comment type="caution">
    <text evidence="2">The sequence shown here is derived from an EMBL/GenBank/DDBJ whole genome shotgun (WGS) entry which is preliminary data.</text>
</comment>
<keyword evidence="1" id="KW-1133">Transmembrane helix</keyword>
<feature type="transmembrane region" description="Helical" evidence="1">
    <location>
        <begin position="52"/>
        <end position="72"/>
    </location>
</feature>
<organism evidence="2 3">
    <name type="scientific">Microbacterium mitrae</name>
    <dbReference type="NCBI Taxonomy" id="664640"/>
    <lineage>
        <taxon>Bacteria</taxon>
        <taxon>Bacillati</taxon>
        <taxon>Actinomycetota</taxon>
        <taxon>Actinomycetes</taxon>
        <taxon>Micrococcales</taxon>
        <taxon>Microbacteriaceae</taxon>
        <taxon>Microbacterium</taxon>
    </lineage>
</organism>
<gene>
    <name evidence="2" type="ORF">FVP60_07370</name>
</gene>
<evidence type="ECO:0000313" key="3">
    <source>
        <dbReference type="Proteomes" id="UP000321196"/>
    </source>
</evidence>
<accession>A0A5C8HLM8</accession>
<feature type="transmembrane region" description="Helical" evidence="1">
    <location>
        <begin position="20"/>
        <end position="40"/>
    </location>
</feature>
<evidence type="ECO:0000256" key="1">
    <source>
        <dbReference type="SAM" id="Phobius"/>
    </source>
</evidence>
<evidence type="ECO:0000313" key="2">
    <source>
        <dbReference type="EMBL" id="TXK04502.1"/>
    </source>
</evidence>
<name>A0A5C8HLM8_9MICO</name>